<protein>
    <submittedName>
        <fullName evidence="1">Uncharacterized protein</fullName>
    </submittedName>
</protein>
<dbReference type="EMBL" id="JPKY01000107">
    <property type="protein sequence ID" value="KFH42015.1"/>
    <property type="molecule type" value="Genomic_DNA"/>
</dbReference>
<dbReference type="HOGENOM" id="CLU_1795887_0_0_1"/>
<dbReference type="STRING" id="857340.A0A086SY33"/>
<dbReference type="Proteomes" id="UP000029964">
    <property type="component" value="Unassembled WGS sequence"/>
</dbReference>
<organism evidence="1 2">
    <name type="scientific">Hapsidospora chrysogenum (strain ATCC 11550 / CBS 779.69 / DSM 880 / IAM 14645 / JCM 23072 / IMI 49137)</name>
    <name type="common">Acremonium chrysogenum</name>
    <dbReference type="NCBI Taxonomy" id="857340"/>
    <lineage>
        <taxon>Eukaryota</taxon>
        <taxon>Fungi</taxon>
        <taxon>Dikarya</taxon>
        <taxon>Ascomycota</taxon>
        <taxon>Pezizomycotina</taxon>
        <taxon>Sordariomycetes</taxon>
        <taxon>Hypocreomycetidae</taxon>
        <taxon>Hypocreales</taxon>
        <taxon>Bionectriaceae</taxon>
        <taxon>Hapsidospora</taxon>
    </lineage>
</organism>
<dbReference type="OrthoDB" id="9978173at2759"/>
<name>A0A086SY33_HAPC1</name>
<comment type="caution">
    <text evidence="1">The sequence shown here is derived from an EMBL/GenBank/DDBJ whole genome shotgun (WGS) entry which is preliminary data.</text>
</comment>
<evidence type="ECO:0000313" key="2">
    <source>
        <dbReference type="Proteomes" id="UP000029964"/>
    </source>
</evidence>
<keyword evidence="2" id="KW-1185">Reference proteome</keyword>
<evidence type="ECO:0000313" key="1">
    <source>
        <dbReference type="EMBL" id="KFH42015.1"/>
    </source>
</evidence>
<dbReference type="Pfam" id="PF14388">
    <property type="entry name" value="DUF4419"/>
    <property type="match status" value="1"/>
</dbReference>
<proteinExistence type="predicted"/>
<dbReference type="PANTHER" id="PTHR31252">
    <property type="entry name" value="DUF4419 DOMAIN-CONTAINING PROTEIN"/>
    <property type="match status" value="1"/>
</dbReference>
<dbReference type="InterPro" id="IPR025533">
    <property type="entry name" value="DUF4419"/>
</dbReference>
<sequence length="144" mass="16084">MSMMCGIPSVTLLGDKDDWVKIRRRLDRIASWGEEPTLFATRLRMVLDNFIRSFDDPKSEQVRQFWSKIANHVGGGSGPTYMSGWITAFCFWNGEGKPIGRNHSKAIGEIDGTSLAASVVGAEGWWPDRVEQESMKAARIFTSA</sequence>
<accession>A0A086SY33</accession>
<gene>
    <name evidence="1" type="ORF">ACRE_072780</name>
</gene>
<dbReference type="AlphaFoldDB" id="A0A086SY33"/>
<dbReference type="PANTHER" id="PTHR31252:SF11">
    <property type="entry name" value="DUF4419 DOMAIN-CONTAINING PROTEIN"/>
    <property type="match status" value="1"/>
</dbReference>
<reference evidence="2" key="1">
    <citation type="journal article" date="2014" name="Genome Announc.">
        <title>Genome sequence and annotation of Acremonium chrysogenum, producer of the beta-lactam antibiotic cephalosporin C.</title>
        <authorList>
            <person name="Terfehr D."/>
            <person name="Dahlmann T.A."/>
            <person name="Specht T."/>
            <person name="Zadra I."/>
            <person name="Kuernsteiner H."/>
            <person name="Kueck U."/>
        </authorList>
    </citation>
    <scope>NUCLEOTIDE SEQUENCE [LARGE SCALE GENOMIC DNA]</scope>
    <source>
        <strain evidence="2">ATCC 11550 / CBS 779.69 / DSM 880 / IAM 14645 / JCM 23072 / IMI 49137</strain>
    </source>
</reference>